<dbReference type="SUPFAM" id="SSF54427">
    <property type="entry name" value="NTF2-like"/>
    <property type="match status" value="1"/>
</dbReference>
<evidence type="ECO:0000313" key="4">
    <source>
        <dbReference type="Proteomes" id="UP000256310"/>
    </source>
</evidence>
<sequence>MKFLSTAPIALALALLAAPTAPLFAQEQPSFAEMSAATQTITQAYFDAYIARDWDRLEPLLADAGTFRDVTADPVFGGAGAEGKAAMMTLFREGYAGITRMSLRPLRTFHSGQHSVFEGELDWTLRLDDGREVASVMPFITILRVEDGLVVSHRDFADYAPFIAALRASREATE</sequence>
<feature type="signal peptide" evidence="1">
    <location>
        <begin position="1"/>
        <end position="25"/>
    </location>
</feature>
<dbReference type="EMBL" id="QRDP01000004">
    <property type="protein sequence ID" value="RED17004.1"/>
    <property type="molecule type" value="Genomic_DNA"/>
</dbReference>
<protein>
    <submittedName>
        <fullName evidence="3">Ketosteroid isomerase-like protein</fullName>
    </submittedName>
</protein>
<dbReference type="Pfam" id="PF12680">
    <property type="entry name" value="SnoaL_2"/>
    <property type="match status" value="1"/>
</dbReference>
<keyword evidence="4" id="KW-1185">Reference proteome</keyword>
<evidence type="ECO:0000259" key="2">
    <source>
        <dbReference type="Pfam" id="PF12680"/>
    </source>
</evidence>
<gene>
    <name evidence="3" type="ORF">DFR46_2038</name>
</gene>
<keyword evidence="1" id="KW-0732">Signal</keyword>
<evidence type="ECO:0000313" key="3">
    <source>
        <dbReference type="EMBL" id="RED17004.1"/>
    </source>
</evidence>
<feature type="domain" description="SnoaL-like" evidence="2">
    <location>
        <begin position="43"/>
        <end position="153"/>
    </location>
</feature>
<reference evidence="3 4" key="1">
    <citation type="submission" date="2018-07" db="EMBL/GenBank/DDBJ databases">
        <title>Genomic Encyclopedia of Type Strains, Phase IV (KMG-IV): sequencing the most valuable type-strain genomes for metagenomic binning, comparative biology and taxonomic classification.</title>
        <authorList>
            <person name="Goeker M."/>
        </authorList>
    </citation>
    <scope>NUCLEOTIDE SEQUENCE [LARGE SCALE GENOMIC DNA]</scope>
    <source>
        <strain evidence="3 4">DSM 26725</strain>
    </source>
</reference>
<dbReference type="GO" id="GO:0016853">
    <property type="term" value="F:isomerase activity"/>
    <property type="evidence" value="ECO:0007669"/>
    <property type="project" value="UniProtKB-KW"/>
</dbReference>
<dbReference type="AlphaFoldDB" id="A0A3D9FGS5"/>
<dbReference type="InterPro" id="IPR032710">
    <property type="entry name" value="NTF2-like_dom_sf"/>
</dbReference>
<comment type="caution">
    <text evidence="3">The sequence shown here is derived from an EMBL/GenBank/DDBJ whole genome shotgun (WGS) entry which is preliminary data.</text>
</comment>
<dbReference type="Gene3D" id="3.10.450.50">
    <property type="match status" value="1"/>
</dbReference>
<name>A0A3D9FGS5_9SPHN</name>
<dbReference type="RefSeq" id="WP_162843461.1">
    <property type="nucleotide sequence ID" value="NZ_QRDP01000004.1"/>
</dbReference>
<dbReference type="InterPro" id="IPR037401">
    <property type="entry name" value="SnoaL-like"/>
</dbReference>
<feature type="chain" id="PRO_5017705875" evidence="1">
    <location>
        <begin position="26"/>
        <end position="174"/>
    </location>
</feature>
<proteinExistence type="predicted"/>
<accession>A0A3D9FGS5</accession>
<dbReference type="Proteomes" id="UP000256310">
    <property type="component" value="Unassembled WGS sequence"/>
</dbReference>
<organism evidence="3 4">
    <name type="scientific">Parasphingopyxis lamellibrachiae</name>
    <dbReference type="NCBI Taxonomy" id="680125"/>
    <lineage>
        <taxon>Bacteria</taxon>
        <taxon>Pseudomonadati</taxon>
        <taxon>Pseudomonadota</taxon>
        <taxon>Alphaproteobacteria</taxon>
        <taxon>Sphingomonadales</taxon>
        <taxon>Sphingomonadaceae</taxon>
        <taxon>Parasphingopyxis</taxon>
    </lineage>
</organism>
<evidence type="ECO:0000256" key="1">
    <source>
        <dbReference type="SAM" id="SignalP"/>
    </source>
</evidence>
<keyword evidence="3" id="KW-0413">Isomerase</keyword>